<sequence length="27" mass="3367">MIRRCCPREGLLTEKHSEDWVEFHHEK</sequence>
<gene>
    <name evidence="1" type="ORF">ANCDUO_12296</name>
</gene>
<dbReference type="AlphaFoldDB" id="A0A0C2G968"/>
<name>A0A0C2G968_9BILA</name>
<dbReference type="EMBL" id="KN734296">
    <property type="protein sequence ID" value="KIH57515.1"/>
    <property type="molecule type" value="Genomic_DNA"/>
</dbReference>
<keyword evidence="2" id="KW-1185">Reference proteome</keyword>
<organism evidence="1 2">
    <name type="scientific">Ancylostoma duodenale</name>
    <dbReference type="NCBI Taxonomy" id="51022"/>
    <lineage>
        <taxon>Eukaryota</taxon>
        <taxon>Metazoa</taxon>
        <taxon>Ecdysozoa</taxon>
        <taxon>Nematoda</taxon>
        <taxon>Chromadorea</taxon>
        <taxon>Rhabditida</taxon>
        <taxon>Rhabditina</taxon>
        <taxon>Rhabditomorpha</taxon>
        <taxon>Strongyloidea</taxon>
        <taxon>Ancylostomatidae</taxon>
        <taxon>Ancylostomatinae</taxon>
        <taxon>Ancylostoma</taxon>
    </lineage>
</organism>
<protein>
    <submittedName>
        <fullName evidence="1">Uncharacterized protein</fullName>
    </submittedName>
</protein>
<accession>A0A0C2G968</accession>
<evidence type="ECO:0000313" key="1">
    <source>
        <dbReference type="EMBL" id="KIH57515.1"/>
    </source>
</evidence>
<dbReference type="Proteomes" id="UP000054047">
    <property type="component" value="Unassembled WGS sequence"/>
</dbReference>
<reference evidence="1 2" key="1">
    <citation type="submission" date="2013-12" db="EMBL/GenBank/DDBJ databases">
        <title>Draft genome of the parsitic nematode Ancylostoma duodenale.</title>
        <authorList>
            <person name="Mitreva M."/>
        </authorList>
    </citation>
    <scope>NUCLEOTIDE SEQUENCE [LARGE SCALE GENOMIC DNA]</scope>
    <source>
        <strain evidence="1 2">Zhejiang</strain>
    </source>
</reference>
<evidence type="ECO:0000313" key="2">
    <source>
        <dbReference type="Proteomes" id="UP000054047"/>
    </source>
</evidence>
<proteinExistence type="predicted"/>